<sequence length="843" mass="98660">MYNLLILEINPLNQQIKQALTKLFERHRIVFWYDTEKELRSDFERLELENIEKIEIKNNEFGLKYRILKEQPQQKFLLYHEGKEPEYLDNWLLDVELAQGKFSSDQVSLWLNELELSPEFADVLAPHREFFLSNKRRESLKQLLQPHDTKTNIRLKMLAVCTAAPPRLDSIVEQLLKEYAEQQDEKFKLCDRTGLTKFLWQQMEQVYGYRSSELSIKDFVIQLFKSCYNYALEGQETLTQDALIFFNRWKDSRQFEKSFESLSDHCAKMLNIKEKLNQRRYQELISIDYFSLIDLKIIHDLIQSVSNRTIATHEVINIVRQRQQGYWYRKFKHLYEVVNYASQFIQVLDEANLSIESLKDGLEKYCQSWFKIDQLYRKFTYHLVAAAQPTLTEKLSQEIENRYVNSYLLNLNSSWQVFVDSVTQWNKIEFSSQRSFFSKWVEPFLKKDKKVCVIISDALRYEIGDELVSLIRQEDRYEATLEAAITLLPSYTALGMAALLPNQTLEIIDDSVYVDQQDSQGTENRRKIIQKAFQKIQKKATVIQAKELLELNQDRSRSLFRDHDVVYVYHNQIDQIGDKLATEKQVFQVVENTFSDLDKLIKKLTGANASNLLITADHGFIYQHSDVENSDFSTVEVPGDKIIKKNRRFLIGKALEDSDRLKKFKAQQIGLTGELEIQIPKSISRLRIQGSGSRFVHGGASLQEIIIPIVKVNKKRRGDLSTVEVEIIRNSTSTITSGQLAVTFYQQKPVTDKVQPRRLKAGIYTPIGELISDLHELTFDSPSENPREREFPVRFILTSQGNNINNQEVLLRLEEKLTNTSHFTEYKSVSYPIRRSFTGDFDF</sequence>
<dbReference type="InterPro" id="IPR014060">
    <property type="entry name" value="PglZ"/>
</dbReference>
<dbReference type="SUPFAM" id="SSF53649">
    <property type="entry name" value="Alkaline phosphatase-like"/>
    <property type="match status" value="1"/>
</dbReference>
<accession>A0A6H9GKJ7</accession>
<dbReference type="AlphaFoldDB" id="A0A6H9GKJ7"/>
<comment type="caution">
    <text evidence="1">The sequence shown here is derived from an EMBL/GenBank/DDBJ whole genome shotgun (WGS) entry which is preliminary data.</text>
</comment>
<reference evidence="1 2" key="1">
    <citation type="submission" date="2019-02" db="EMBL/GenBank/DDBJ databases">
        <title>Draft genome sequence of Arthrospira platensis NIES-3804.</title>
        <authorList>
            <person name="Yamaguchi H."/>
            <person name="Suzuki S."/>
            <person name="Kawachi M."/>
        </authorList>
    </citation>
    <scope>NUCLEOTIDE SEQUENCE [LARGE SCALE GENOMIC DNA]</scope>
    <source>
        <strain evidence="1 2">NIES-3804</strain>
    </source>
</reference>
<dbReference type="EMBL" id="BJCI01000051">
    <property type="protein sequence ID" value="GCL51297.1"/>
    <property type="molecule type" value="Genomic_DNA"/>
</dbReference>
<evidence type="ECO:0000313" key="2">
    <source>
        <dbReference type="Proteomes" id="UP000435041"/>
    </source>
</evidence>
<proteinExistence type="predicted"/>
<evidence type="ECO:0000313" key="1">
    <source>
        <dbReference type="EMBL" id="GCL51297.1"/>
    </source>
</evidence>
<gene>
    <name evidence="1" type="ORF">NIES3804_28760</name>
</gene>
<dbReference type="Proteomes" id="UP000435041">
    <property type="component" value="Unassembled WGS sequence"/>
</dbReference>
<dbReference type="NCBIfam" id="TIGR02687">
    <property type="entry name" value="BREX-1 system phosphatase PglZ type A"/>
    <property type="match status" value="1"/>
</dbReference>
<name>A0A6H9GKJ7_MICAE</name>
<dbReference type="InterPro" id="IPR017850">
    <property type="entry name" value="Alkaline_phosphatase_core_sf"/>
</dbReference>
<protein>
    <submittedName>
        <fullName evidence="1">Alkaline phosphatase domain-containing protein</fullName>
    </submittedName>
</protein>
<dbReference type="Gene3D" id="3.40.720.10">
    <property type="entry name" value="Alkaline Phosphatase, subunit A"/>
    <property type="match status" value="1"/>
</dbReference>
<dbReference type="Pfam" id="PF08665">
    <property type="entry name" value="PglZ"/>
    <property type="match status" value="1"/>
</dbReference>
<organism evidence="1 2">
    <name type="scientific">Microcystis aeruginosa NIES-3804</name>
    <dbReference type="NCBI Taxonomy" id="2517783"/>
    <lineage>
        <taxon>Bacteria</taxon>
        <taxon>Bacillati</taxon>
        <taxon>Cyanobacteriota</taxon>
        <taxon>Cyanophyceae</taxon>
        <taxon>Oscillatoriophycideae</taxon>
        <taxon>Chroococcales</taxon>
        <taxon>Microcystaceae</taxon>
        <taxon>Microcystis</taxon>
    </lineage>
</organism>